<dbReference type="InterPro" id="IPR038765">
    <property type="entry name" value="Papain-like_cys_pep_sf"/>
</dbReference>
<feature type="compositionally biased region" description="Basic residues" evidence="6">
    <location>
        <begin position="337"/>
        <end position="352"/>
    </location>
</feature>
<feature type="compositionally biased region" description="Basic and acidic residues" evidence="6">
    <location>
        <begin position="499"/>
        <end position="512"/>
    </location>
</feature>
<keyword evidence="9" id="KW-1185">Reference proteome</keyword>
<dbReference type="GO" id="GO:0016926">
    <property type="term" value="P:protein desumoylation"/>
    <property type="evidence" value="ECO:0007669"/>
    <property type="project" value="TreeGrafter"/>
</dbReference>
<evidence type="ECO:0000313" key="8">
    <source>
        <dbReference type="EMBL" id="RPB26955.1"/>
    </source>
</evidence>
<dbReference type="InParanoid" id="A0A3N4MBV7"/>
<sequence length="657" mass="73288">MCISSWIGPIMIWWKLKQPCLDIDTRFFKGKLWEIKPTPMIEEREDKFKSAPELPPLGNATYKAIQDNDQEALDRKHRDIANSVPFTQGTRDVRNTRSRNAQRAKPVTSYFFGVGDNDGAYSGSPTRPLVWPSSGKKRVTVDYQDLERLEEEQFLNDNIINFYLRKANLQALMKWTARVDLFTKQYVIIPINENAHWYLAIICNLPHLEAKIQANAGNSQAEETVVSTSDSPLEEEGASSEVELPLLVDATPDRMDIDDPNEQRPTTAEGQLLSELSNLEPANLPEPMDIDESGSGHEDEWPSEEGLEGVSDHHISEFNYSGDGEIIVNIDDSDKKGVKRQKKLPTRIKKPPKPVDLNNPTIIILDSLSTGLHPRTFALLKEYLEVEASEKKGWIIPRGIVNGIYAKVPRQPNHCDCGVYLLCYVEGFLHAAEAFAQEFLQKVDCQEGRFDDMAFTGKRQELRELIIRLYEEQHGDQAKNDVANGCAVDVQAQPNSRPARSEEIHEVRHEGGGPRPIEYTAAMKESGPRPKVPDQALMDLVNSIQSQQSTGLGPTSLAQSSGIIQSRRFTPAPEIGRQAGLGSTSSSHFSHVEIPNKVRASSPASLQSSPSSLESPPLTKEPWHAPLRAPKNSPTPENDDYAVSVDQDFEATVSNEL</sequence>
<proteinExistence type="inferred from homology"/>
<comment type="similarity">
    <text evidence="1">Belongs to the peptidase C48 family.</text>
</comment>
<evidence type="ECO:0000313" key="9">
    <source>
        <dbReference type="Proteomes" id="UP000267821"/>
    </source>
</evidence>
<dbReference type="GO" id="GO:0006508">
    <property type="term" value="P:proteolysis"/>
    <property type="evidence" value="ECO:0007669"/>
    <property type="project" value="UniProtKB-KW"/>
</dbReference>
<dbReference type="OrthoDB" id="442460at2759"/>
<dbReference type="GO" id="GO:0005634">
    <property type="term" value="C:nucleus"/>
    <property type="evidence" value="ECO:0007669"/>
    <property type="project" value="TreeGrafter"/>
</dbReference>
<evidence type="ECO:0000256" key="5">
    <source>
        <dbReference type="ARBA" id="ARBA00022801"/>
    </source>
</evidence>
<keyword evidence="4" id="KW-0833">Ubl conjugation pathway</keyword>
<dbReference type="PROSITE" id="PS50600">
    <property type="entry name" value="ULP_PROTEASE"/>
    <property type="match status" value="1"/>
</dbReference>
<dbReference type="EMBL" id="ML121532">
    <property type="protein sequence ID" value="RPB26955.1"/>
    <property type="molecule type" value="Genomic_DNA"/>
</dbReference>
<gene>
    <name evidence="8" type="ORF">L211DRAFT_597262</name>
</gene>
<evidence type="ECO:0000256" key="6">
    <source>
        <dbReference type="SAM" id="MobiDB-lite"/>
    </source>
</evidence>
<feature type="domain" description="Ubiquitin-like protease family profile" evidence="7">
    <location>
        <begin position="63"/>
        <end position="428"/>
    </location>
</feature>
<dbReference type="InterPro" id="IPR051947">
    <property type="entry name" value="Sentrin-specific_protease"/>
</dbReference>
<dbReference type="AlphaFoldDB" id="A0A3N4MBV7"/>
<dbReference type="GO" id="GO:0005737">
    <property type="term" value="C:cytoplasm"/>
    <property type="evidence" value="ECO:0007669"/>
    <property type="project" value="TreeGrafter"/>
</dbReference>
<keyword evidence="5" id="KW-0378">Hydrolase</keyword>
<dbReference type="Proteomes" id="UP000267821">
    <property type="component" value="Unassembled WGS sequence"/>
</dbReference>
<dbReference type="InterPro" id="IPR003653">
    <property type="entry name" value="Peptidase_C48_C"/>
</dbReference>
<keyword evidence="2" id="KW-0597">Phosphoprotein</keyword>
<name>A0A3N4MBV7_9PEZI</name>
<dbReference type="PANTHER" id="PTHR46896:SF3">
    <property type="entry name" value="FI06413P-RELATED"/>
    <property type="match status" value="1"/>
</dbReference>
<dbReference type="Pfam" id="PF02902">
    <property type="entry name" value="Peptidase_C48"/>
    <property type="match status" value="2"/>
</dbReference>
<feature type="region of interest" description="Disordered" evidence="6">
    <location>
        <begin position="574"/>
        <end position="657"/>
    </location>
</feature>
<reference evidence="8 9" key="1">
    <citation type="journal article" date="2018" name="Nat. Ecol. Evol.">
        <title>Pezizomycetes genomes reveal the molecular basis of ectomycorrhizal truffle lifestyle.</title>
        <authorList>
            <person name="Murat C."/>
            <person name="Payen T."/>
            <person name="Noel B."/>
            <person name="Kuo A."/>
            <person name="Morin E."/>
            <person name="Chen J."/>
            <person name="Kohler A."/>
            <person name="Krizsan K."/>
            <person name="Balestrini R."/>
            <person name="Da Silva C."/>
            <person name="Montanini B."/>
            <person name="Hainaut M."/>
            <person name="Levati E."/>
            <person name="Barry K.W."/>
            <person name="Belfiori B."/>
            <person name="Cichocki N."/>
            <person name="Clum A."/>
            <person name="Dockter R.B."/>
            <person name="Fauchery L."/>
            <person name="Guy J."/>
            <person name="Iotti M."/>
            <person name="Le Tacon F."/>
            <person name="Lindquist E.A."/>
            <person name="Lipzen A."/>
            <person name="Malagnac F."/>
            <person name="Mello A."/>
            <person name="Molinier V."/>
            <person name="Miyauchi S."/>
            <person name="Poulain J."/>
            <person name="Riccioni C."/>
            <person name="Rubini A."/>
            <person name="Sitrit Y."/>
            <person name="Splivallo R."/>
            <person name="Traeger S."/>
            <person name="Wang M."/>
            <person name="Zifcakova L."/>
            <person name="Wipf D."/>
            <person name="Zambonelli A."/>
            <person name="Paolocci F."/>
            <person name="Nowrousian M."/>
            <person name="Ottonello S."/>
            <person name="Baldrian P."/>
            <person name="Spatafora J.W."/>
            <person name="Henrissat B."/>
            <person name="Nagy L.G."/>
            <person name="Aury J.M."/>
            <person name="Wincker P."/>
            <person name="Grigoriev I.V."/>
            <person name="Bonfante P."/>
            <person name="Martin F.M."/>
        </authorList>
    </citation>
    <scope>NUCLEOTIDE SEQUENCE [LARGE SCALE GENOMIC DNA]</scope>
    <source>
        <strain evidence="8 9">ATCC MYA-4762</strain>
    </source>
</reference>
<organism evidence="8 9">
    <name type="scientific">Terfezia boudieri ATCC MYA-4762</name>
    <dbReference type="NCBI Taxonomy" id="1051890"/>
    <lineage>
        <taxon>Eukaryota</taxon>
        <taxon>Fungi</taxon>
        <taxon>Dikarya</taxon>
        <taxon>Ascomycota</taxon>
        <taxon>Pezizomycotina</taxon>
        <taxon>Pezizomycetes</taxon>
        <taxon>Pezizales</taxon>
        <taxon>Pezizaceae</taxon>
        <taxon>Terfezia</taxon>
    </lineage>
</organism>
<accession>A0A3N4MBV7</accession>
<protein>
    <submittedName>
        <fullName evidence="8">Cysteine proteinase</fullName>
    </submittedName>
</protein>
<evidence type="ECO:0000256" key="1">
    <source>
        <dbReference type="ARBA" id="ARBA00005234"/>
    </source>
</evidence>
<evidence type="ECO:0000256" key="3">
    <source>
        <dbReference type="ARBA" id="ARBA00022670"/>
    </source>
</evidence>
<feature type="compositionally biased region" description="Polar residues" evidence="6">
    <location>
        <begin position="221"/>
        <end position="231"/>
    </location>
</feature>
<dbReference type="PANTHER" id="PTHR46896">
    <property type="entry name" value="SENTRIN-SPECIFIC PROTEASE"/>
    <property type="match status" value="1"/>
</dbReference>
<dbReference type="Gene3D" id="3.40.395.10">
    <property type="entry name" value="Adenoviral Proteinase, Chain A"/>
    <property type="match status" value="1"/>
</dbReference>
<dbReference type="STRING" id="1051890.A0A3N4MBV7"/>
<feature type="compositionally biased region" description="Low complexity" evidence="6">
    <location>
        <begin position="601"/>
        <end position="618"/>
    </location>
</feature>
<dbReference type="GO" id="GO:0070139">
    <property type="term" value="F:SUMO-specific endopeptidase activity"/>
    <property type="evidence" value="ECO:0007669"/>
    <property type="project" value="TreeGrafter"/>
</dbReference>
<evidence type="ECO:0000256" key="2">
    <source>
        <dbReference type="ARBA" id="ARBA00022553"/>
    </source>
</evidence>
<feature type="region of interest" description="Disordered" evidence="6">
    <location>
        <begin position="331"/>
        <end position="352"/>
    </location>
</feature>
<dbReference type="SUPFAM" id="SSF54001">
    <property type="entry name" value="Cysteine proteinases"/>
    <property type="match status" value="1"/>
</dbReference>
<feature type="region of interest" description="Disordered" evidence="6">
    <location>
        <begin position="277"/>
        <end position="308"/>
    </location>
</feature>
<feature type="region of interest" description="Disordered" evidence="6">
    <location>
        <begin position="492"/>
        <end position="518"/>
    </location>
</feature>
<evidence type="ECO:0000256" key="4">
    <source>
        <dbReference type="ARBA" id="ARBA00022786"/>
    </source>
</evidence>
<keyword evidence="3" id="KW-0645">Protease</keyword>
<feature type="region of interest" description="Disordered" evidence="6">
    <location>
        <begin position="221"/>
        <end position="247"/>
    </location>
</feature>
<evidence type="ECO:0000259" key="7">
    <source>
        <dbReference type="PROSITE" id="PS50600"/>
    </source>
</evidence>